<keyword evidence="8 12" id="KW-0406">Ion transport</keyword>
<evidence type="ECO:0000256" key="6">
    <source>
        <dbReference type="ARBA" id="ARBA00022989"/>
    </source>
</evidence>
<organism evidence="14 15">
    <name type="scientific">Strigamia maritima</name>
    <name type="common">European centipede</name>
    <name type="synonym">Geophilus maritimus</name>
    <dbReference type="NCBI Taxonomy" id="126957"/>
    <lineage>
        <taxon>Eukaryota</taxon>
        <taxon>Metazoa</taxon>
        <taxon>Ecdysozoa</taxon>
        <taxon>Arthropoda</taxon>
        <taxon>Myriapoda</taxon>
        <taxon>Chilopoda</taxon>
        <taxon>Pleurostigmophora</taxon>
        <taxon>Geophilomorpha</taxon>
        <taxon>Linotaeniidae</taxon>
        <taxon>Strigamia</taxon>
    </lineage>
</organism>
<evidence type="ECO:0000256" key="3">
    <source>
        <dbReference type="ARBA" id="ARBA00022448"/>
    </source>
</evidence>
<dbReference type="PANTHER" id="PTHR11690">
    <property type="entry name" value="AMILORIDE-SENSITIVE SODIUM CHANNEL-RELATED"/>
    <property type="match status" value="1"/>
</dbReference>
<name>T1JC02_STRMM</name>
<keyword evidence="11 12" id="KW-0407">Ion channel</keyword>
<keyword evidence="6 13" id="KW-1133">Transmembrane helix</keyword>
<keyword evidence="5 12" id="KW-0812">Transmembrane</keyword>
<evidence type="ECO:0000256" key="12">
    <source>
        <dbReference type="RuleBase" id="RU000679"/>
    </source>
</evidence>
<accession>T1JC02</accession>
<evidence type="ECO:0000256" key="11">
    <source>
        <dbReference type="ARBA" id="ARBA00023303"/>
    </source>
</evidence>
<keyword evidence="15" id="KW-1185">Reference proteome</keyword>
<evidence type="ECO:0000313" key="15">
    <source>
        <dbReference type="Proteomes" id="UP000014500"/>
    </source>
</evidence>
<evidence type="ECO:0000256" key="10">
    <source>
        <dbReference type="ARBA" id="ARBA00023201"/>
    </source>
</evidence>
<comment type="subcellular location">
    <subcellularLocation>
        <location evidence="1">Membrane</location>
        <topology evidence="1">Multi-pass membrane protein</topology>
    </subcellularLocation>
</comment>
<evidence type="ECO:0000256" key="1">
    <source>
        <dbReference type="ARBA" id="ARBA00004141"/>
    </source>
</evidence>
<evidence type="ECO:0000256" key="4">
    <source>
        <dbReference type="ARBA" id="ARBA00022461"/>
    </source>
</evidence>
<reference evidence="14" key="2">
    <citation type="submission" date="2015-02" db="UniProtKB">
        <authorList>
            <consortium name="EnsemblMetazoa"/>
        </authorList>
    </citation>
    <scope>IDENTIFICATION</scope>
</reference>
<keyword evidence="10 12" id="KW-0739">Sodium transport</keyword>
<evidence type="ECO:0000256" key="5">
    <source>
        <dbReference type="ARBA" id="ARBA00022692"/>
    </source>
</evidence>
<dbReference type="Proteomes" id="UP000014500">
    <property type="component" value="Unassembled WGS sequence"/>
</dbReference>
<keyword evidence="4 12" id="KW-0894">Sodium channel</keyword>
<evidence type="ECO:0000256" key="13">
    <source>
        <dbReference type="SAM" id="Phobius"/>
    </source>
</evidence>
<dbReference type="Gene3D" id="1.10.287.770">
    <property type="entry name" value="YojJ-like"/>
    <property type="match status" value="1"/>
</dbReference>
<dbReference type="EMBL" id="JH432044">
    <property type="status" value="NOT_ANNOTATED_CDS"/>
    <property type="molecule type" value="Genomic_DNA"/>
</dbReference>
<dbReference type="PRINTS" id="PR01078">
    <property type="entry name" value="AMINACHANNEL"/>
</dbReference>
<comment type="similarity">
    <text evidence="2 12">Belongs to the amiloride-sensitive sodium channel (TC 1.A.6) family.</text>
</comment>
<dbReference type="GO" id="GO:0005886">
    <property type="term" value="C:plasma membrane"/>
    <property type="evidence" value="ECO:0007669"/>
    <property type="project" value="TreeGrafter"/>
</dbReference>
<evidence type="ECO:0000313" key="14">
    <source>
        <dbReference type="EnsemblMetazoa" id="SMAR011308-PA"/>
    </source>
</evidence>
<keyword evidence="3 12" id="KW-0813">Transport</keyword>
<reference evidence="15" key="1">
    <citation type="submission" date="2011-05" db="EMBL/GenBank/DDBJ databases">
        <authorList>
            <person name="Richards S.R."/>
            <person name="Qu J."/>
            <person name="Jiang H."/>
            <person name="Jhangiani S.N."/>
            <person name="Agravi P."/>
            <person name="Goodspeed R."/>
            <person name="Gross S."/>
            <person name="Mandapat C."/>
            <person name="Jackson L."/>
            <person name="Mathew T."/>
            <person name="Pu L."/>
            <person name="Thornton R."/>
            <person name="Saada N."/>
            <person name="Wilczek-Boney K.B."/>
            <person name="Lee S."/>
            <person name="Kovar C."/>
            <person name="Wu Y."/>
            <person name="Scherer S.E."/>
            <person name="Worley K.C."/>
            <person name="Muzny D.M."/>
            <person name="Gibbs R."/>
        </authorList>
    </citation>
    <scope>NUCLEOTIDE SEQUENCE</scope>
    <source>
        <strain evidence="15">Brora</strain>
    </source>
</reference>
<keyword evidence="9 13" id="KW-0472">Membrane</keyword>
<sequence length="346" mass="40752">MPLQSVTYDEVHNSETVIEVSVVNNYVRTVEESFSYDIISLLCDIGGNIGLYFGMSCLTLVEIVVYCCKILFIKTNKRTIKADLELKEKIQTALQENKMKIKVKNRLKNIVVLFLILISIYNIYSSINSYFEYPLSNIVRLERDDLIRFPLIIDCRDNNGIYVAKIKLAVKLKTHCRNYHLFDLLHESSEFSNKPLELWNYSSNFDGIYKDGYSEEIYTNRNQVVKFANLSILSTIFGLCTVFKKDDLPYFPKKNNLYFSDRYSTSRARYYCNPYQTNFILPQNQFFHPKHLFYVHRTSEMKIDISRQTFVRVNTPKRACKTNDLVSKCEQQCYVHQQKQRPLECK</sequence>
<proteinExistence type="inferred from homology"/>
<dbReference type="EnsemblMetazoa" id="SMAR011308-RA">
    <property type="protein sequence ID" value="SMAR011308-PA"/>
    <property type="gene ID" value="SMAR011308"/>
</dbReference>
<evidence type="ECO:0000256" key="2">
    <source>
        <dbReference type="ARBA" id="ARBA00007193"/>
    </source>
</evidence>
<dbReference type="PhylomeDB" id="T1JC02"/>
<evidence type="ECO:0000256" key="7">
    <source>
        <dbReference type="ARBA" id="ARBA00023053"/>
    </source>
</evidence>
<dbReference type="InterPro" id="IPR001873">
    <property type="entry name" value="ENaC"/>
</dbReference>
<evidence type="ECO:0000256" key="9">
    <source>
        <dbReference type="ARBA" id="ARBA00023136"/>
    </source>
</evidence>
<keyword evidence="7" id="KW-0915">Sodium</keyword>
<dbReference type="Pfam" id="PF00858">
    <property type="entry name" value="ASC"/>
    <property type="match status" value="1"/>
</dbReference>
<dbReference type="AlphaFoldDB" id="T1JC02"/>
<dbReference type="HOGENOM" id="CLU_071149_0_0_1"/>
<feature type="transmembrane region" description="Helical" evidence="13">
    <location>
        <begin position="107"/>
        <end position="124"/>
    </location>
</feature>
<feature type="transmembrane region" description="Helical" evidence="13">
    <location>
        <begin position="49"/>
        <end position="72"/>
    </location>
</feature>
<protein>
    <submittedName>
        <fullName evidence="14">Uncharacterized protein</fullName>
    </submittedName>
</protein>
<dbReference type="GO" id="GO:0015280">
    <property type="term" value="F:ligand-gated sodium channel activity"/>
    <property type="evidence" value="ECO:0007669"/>
    <property type="project" value="TreeGrafter"/>
</dbReference>
<evidence type="ECO:0000256" key="8">
    <source>
        <dbReference type="ARBA" id="ARBA00023065"/>
    </source>
</evidence>